<name>A0A382M367_9ZZZZ</name>
<reference evidence="1" key="1">
    <citation type="submission" date="2018-05" db="EMBL/GenBank/DDBJ databases">
        <authorList>
            <person name="Lanie J.A."/>
            <person name="Ng W.-L."/>
            <person name="Kazmierczak K.M."/>
            <person name="Andrzejewski T.M."/>
            <person name="Davidsen T.M."/>
            <person name="Wayne K.J."/>
            <person name="Tettelin H."/>
            <person name="Glass J.I."/>
            <person name="Rusch D."/>
            <person name="Podicherti R."/>
            <person name="Tsui H.-C.T."/>
            <person name="Winkler M.E."/>
        </authorList>
    </citation>
    <scope>NUCLEOTIDE SEQUENCE</scope>
</reference>
<dbReference type="AlphaFoldDB" id="A0A382M367"/>
<sequence>MIASIDAIDPAIVKLPVSIYDMIKVIHIDNIRYDNDLYK</sequence>
<dbReference type="EMBL" id="UINC01090444">
    <property type="protein sequence ID" value="SVC42395.1"/>
    <property type="molecule type" value="Genomic_DNA"/>
</dbReference>
<evidence type="ECO:0000313" key="1">
    <source>
        <dbReference type="EMBL" id="SVC42395.1"/>
    </source>
</evidence>
<gene>
    <name evidence="1" type="ORF">METZ01_LOCUS295249</name>
</gene>
<organism evidence="1">
    <name type="scientific">marine metagenome</name>
    <dbReference type="NCBI Taxonomy" id="408172"/>
    <lineage>
        <taxon>unclassified sequences</taxon>
        <taxon>metagenomes</taxon>
        <taxon>ecological metagenomes</taxon>
    </lineage>
</organism>
<proteinExistence type="predicted"/>
<protein>
    <submittedName>
        <fullName evidence="1">Uncharacterized protein</fullName>
    </submittedName>
</protein>
<accession>A0A382M367</accession>